<evidence type="ECO:0000313" key="7">
    <source>
        <dbReference type="Proteomes" id="UP001529510"/>
    </source>
</evidence>
<dbReference type="PROSITE" id="PS50297">
    <property type="entry name" value="ANK_REP_REGION"/>
    <property type="match status" value="1"/>
</dbReference>
<dbReference type="InterPro" id="IPR002110">
    <property type="entry name" value="Ankyrin_rpt"/>
</dbReference>
<evidence type="ECO:0000256" key="4">
    <source>
        <dbReference type="ARBA" id="ARBA00023043"/>
    </source>
</evidence>
<sequence>VSLSSQDNEGATALHFAASGGHRSILERLLQMGSKVKRDYWGGTPLHDAAENGEIEV</sequence>
<dbReference type="InterPro" id="IPR052420">
    <property type="entry name" value="Espin/Espin-like"/>
</dbReference>
<proteinExistence type="predicted"/>
<dbReference type="Proteomes" id="UP001529510">
    <property type="component" value="Unassembled WGS sequence"/>
</dbReference>
<protein>
    <submittedName>
        <fullName evidence="6">Uncharacterized protein</fullName>
    </submittedName>
</protein>
<keyword evidence="4 5" id="KW-0040">ANK repeat</keyword>
<accession>A0ABD0R065</accession>
<keyword evidence="3" id="KW-1009">Hearing</keyword>
<dbReference type="PANTHER" id="PTHR24153">
    <property type="entry name" value="ESPIN"/>
    <property type="match status" value="1"/>
</dbReference>
<dbReference type="Gene3D" id="1.25.40.20">
    <property type="entry name" value="Ankyrin repeat-containing domain"/>
    <property type="match status" value="1"/>
</dbReference>
<name>A0ABD0R065_CIRMR</name>
<evidence type="ECO:0000256" key="3">
    <source>
        <dbReference type="ARBA" id="ARBA00022740"/>
    </source>
</evidence>
<comment type="caution">
    <text evidence="6">The sequence shown here is derived from an EMBL/GenBank/DDBJ whole genome shotgun (WGS) entry which is preliminary data.</text>
</comment>
<evidence type="ECO:0000256" key="1">
    <source>
        <dbReference type="ARBA" id="ARBA00004645"/>
    </source>
</evidence>
<feature type="non-terminal residue" evidence="6">
    <location>
        <position position="1"/>
    </location>
</feature>
<feature type="non-terminal residue" evidence="6">
    <location>
        <position position="57"/>
    </location>
</feature>
<dbReference type="InterPro" id="IPR036770">
    <property type="entry name" value="Ankyrin_rpt-contain_sf"/>
</dbReference>
<dbReference type="GO" id="GO:0007605">
    <property type="term" value="P:sensory perception of sound"/>
    <property type="evidence" value="ECO:0007669"/>
    <property type="project" value="UniProtKB-KW"/>
</dbReference>
<dbReference type="PANTHER" id="PTHR24153:SF0">
    <property type="entry name" value="ESPIN-LIKE PROTEIN"/>
    <property type="match status" value="1"/>
</dbReference>
<organism evidence="6 7">
    <name type="scientific">Cirrhinus mrigala</name>
    <name type="common">Mrigala</name>
    <dbReference type="NCBI Taxonomy" id="683832"/>
    <lineage>
        <taxon>Eukaryota</taxon>
        <taxon>Metazoa</taxon>
        <taxon>Chordata</taxon>
        <taxon>Craniata</taxon>
        <taxon>Vertebrata</taxon>
        <taxon>Euteleostomi</taxon>
        <taxon>Actinopterygii</taxon>
        <taxon>Neopterygii</taxon>
        <taxon>Teleostei</taxon>
        <taxon>Ostariophysi</taxon>
        <taxon>Cypriniformes</taxon>
        <taxon>Cyprinidae</taxon>
        <taxon>Labeoninae</taxon>
        <taxon>Labeonini</taxon>
        <taxon>Cirrhinus</taxon>
    </lineage>
</organism>
<dbReference type="PROSITE" id="PS50088">
    <property type="entry name" value="ANK_REPEAT"/>
    <property type="match status" value="1"/>
</dbReference>
<dbReference type="AlphaFoldDB" id="A0ABD0R065"/>
<dbReference type="EMBL" id="JAMKFB020000006">
    <property type="protein sequence ID" value="KAL0191026.1"/>
    <property type="molecule type" value="Genomic_DNA"/>
</dbReference>
<dbReference type="Pfam" id="PF12796">
    <property type="entry name" value="Ank_2"/>
    <property type="match status" value="1"/>
</dbReference>
<dbReference type="SUPFAM" id="SSF48403">
    <property type="entry name" value="Ankyrin repeat"/>
    <property type="match status" value="1"/>
</dbReference>
<keyword evidence="2" id="KW-0677">Repeat</keyword>
<dbReference type="GO" id="GO:0032420">
    <property type="term" value="C:stereocilium"/>
    <property type="evidence" value="ECO:0007669"/>
    <property type="project" value="UniProtKB-SubCell"/>
</dbReference>
<evidence type="ECO:0000256" key="5">
    <source>
        <dbReference type="PROSITE-ProRule" id="PRU00023"/>
    </source>
</evidence>
<evidence type="ECO:0000313" key="6">
    <source>
        <dbReference type="EMBL" id="KAL0191026.1"/>
    </source>
</evidence>
<reference evidence="6 7" key="1">
    <citation type="submission" date="2024-05" db="EMBL/GenBank/DDBJ databases">
        <title>Genome sequencing and assembly of Indian major carp, Cirrhinus mrigala (Hamilton, 1822).</title>
        <authorList>
            <person name="Mohindra V."/>
            <person name="Chowdhury L.M."/>
            <person name="Lal K."/>
            <person name="Jena J.K."/>
        </authorList>
    </citation>
    <scope>NUCLEOTIDE SEQUENCE [LARGE SCALE GENOMIC DNA]</scope>
    <source>
        <strain evidence="6">CM1030</strain>
        <tissue evidence="6">Blood</tissue>
    </source>
</reference>
<feature type="repeat" description="ANK" evidence="5">
    <location>
        <begin position="9"/>
        <end position="36"/>
    </location>
</feature>
<comment type="subcellular location">
    <subcellularLocation>
        <location evidence="1">Cell projection</location>
        <location evidence="1">Stereocilium</location>
    </subcellularLocation>
</comment>
<keyword evidence="7" id="KW-1185">Reference proteome</keyword>
<gene>
    <name evidence="6" type="ORF">M9458_013724</name>
</gene>
<evidence type="ECO:0000256" key="2">
    <source>
        <dbReference type="ARBA" id="ARBA00022737"/>
    </source>
</evidence>